<dbReference type="PANTHER" id="PTHR47403">
    <property type="entry name" value="LOC100145250 PROTEIN"/>
    <property type="match status" value="1"/>
</dbReference>
<dbReference type="Pfam" id="PF24066">
    <property type="entry name" value="Hisat_C"/>
    <property type="match status" value="1"/>
</dbReference>
<gene>
    <name evidence="2" type="ORF">P5673_026611</name>
</gene>
<name>A0AAD9Q080_ACRCE</name>
<accession>A0AAD9Q080</accession>
<dbReference type="InterPro" id="IPR016181">
    <property type="entry name" value="Acyl_CoA_acyltransferase"/>
</dbReference>
<dbReference type="Gene3D" id="3.40.630.30">
    <property type="match status" value="1"/>
</dbReference>
<dbReference type="SUPFAM" id="SSF55729">
    <property type="entry name" value="Acyl-CoA N-acyltransferases (Nat)"/>
    <property type="match status" value="1"/>
</dbReference>
<organism evidence="2 3">
    <name type="scientific">Acropora cervicornis</name>
    <name type="common">Staghorn coral</name>
    <dbReference type="NCBI Taxonomy" id="6130"/>
    <lineage>
        <taxon>Eukaryota</taxon>
        <taxon>Metazoa</taxon>
        <taxon>Cnidaria</taxon>
        <taxon>Anthozoa</taxon>
        <taxon>Hexacorallia</taxon>
        <taxon>Scleractinia</taxon>
        <taxon>Astrocoeniina</taxon>
        <taxon>Acroporidae</taxon>
        <taxon>Acropora</taxon>
    </lineage>
</organism>
<keyword evidence="3" id="KW-1185">Reference proteome</keyword>
<dbReference type="GO" id="GO:0016747">
    <property type="term" value="F:acyltransferase activity, transferring groups other than amino-acyl groups"/>
    <property type="evidence" value="ECO:0007669"/>
    <property type="project" value="InterPro"/>
</dbReference>
<dbReference type="PANTHER" id="PTHR47403:SF6">
    <property type="entry name" value="N-ACETYLTRANSFERASE DOMAIN-CONTAINING PROTEIN"/>
    <property type="match status" value="1"/>
</dbReference>
<protein>
    <submittedName>
        <fullName evidence="2">Histidine N-acetyltransferase</fullName>
    </submittedName>
</protein>
<sequence>MDSLTFRLAQTDDYQEIVKLSEGIYEGHDYLPLKFSDWLQRENLYIVLAYSGSQLVGLQAYFIVDEGRTLIRRAERIHPNFRGQGLIRPLREFTAKHAKSHYPCVQRERFTTYYENVNCTDQTKWLYESKVAAFNVDKEKCTQITEGKINLNIMVDIQQSSRKHFSDIFSAPLMHGLFPNNVIIVNSCPFAPLRSNIDCILQETDEIFVEECADTSPKSISFGTFSPRSKFLDWLASVYSDDPNLYEAHLRYQFRHACRVIKNDFVFMSFHDKSVSPLVKKLLEEELQLQVCDHYKNKTMKVYETKCTP</sequence>
<dbReference type="EMBL" id="JARQWQ010000088">
    <property type="protein sequence ID" value="KAK2552299.1"/>
    <property type="molecule type" value="Genomic_DNA"/>
</dbReference>
<dbReference type="AlphaFoldDB" id="A0AAD9Q080"/>
<reference evidence="2" key="2">
    <citation type="journal article" date="2023" name="Science">
        <title>Genomic signatures of disease resistance in endangered staghorn corals.</title>
        <authorList>
            <person name="Vollmer S.V."/>
            <person name="Selwyn J.D."/>
            <person name="Despard B.A."/>
            <person name="Roesel C.L."/>
        </authorList>
    </citation>
    <scope>NUCLEOTIDE SEQUENCE</scope>
    <source>
        <strain evidence="2">K2</strain>
    </source>
</reference>
<dbReference type="PROSITE" id="PS51186">
    <property type="entry name" value="GNAT"/>
    <property type="match status" value="1"/>
</dbReference>
<proteinExistence type="predicted"/>
<dbReference type="InterPro" id="IPR000182">
    <property type="entry name" value="GNAT_dom"/>
</dbReference>
<comment type="caution">
    <text evidence="2">The sequence shown here is derived from an EMBL/GenBank/DDBJ whole genome shotgun (WGS) entry which is preliminary data.</text>
</comment>
<dbReference type="Proteomes" id="UP001249851">
    <property type="component" value="Unassembled WGS sequence"/>
</dbReference>
<reference evidence="2" key="1">
    <citation type="journal article" date="2023" name="G3 (Bethesda)">
        <title>Whole genome assembly and annotation of the endangered Caribbean coral Acropora cervicornis.</title>
        <authorList>
            <person name="Selwyn J.D."/>
            <person name="Vollmer S.V."/>
        </authorList>
    </citation>
    <scope>NUCLEOTIDE SEQUENCE</scope>
    <source>
        <strain evidence="2">K2</strain>
    </source>
</reference>
<evidence type="ECO:0000313" key="3">
    <source>
        <dbReference type="Proteomes" id="UP001249851"/>
    </source>
</evidence>
<evidence type="ECO:0000259" key="1">
    <source>
        <dbReference type="PROSITE" id="PS51186"/>
    </source>
</evidence>
<dbReference type="InterPro" id="IPR056483">
    <property type="entry name" value="Hisat_C"/>
</dbReference>
<evidence type="ECO:0000313" key="2">
    <source>
        <dbReference type="EMBL" id="KAK2552299.1"/>
    </source>
</evidence>
<feature type="domain" description="N-acetyltransferase" evidence="1">
    <location>
        <begin position="4"/>
        <end position="156"/>
    </location>
</feature>